<keyword evidence="3" id="KW-0411">Iron-sulfur</keyword>
<dbReference type="GO" id="GO:0016491">
    <property type="term" value="F:oxidoreductase activity"/>
    <property type="evidence" value="ECO:0007669"/>
    <property type="project" value="InterPro"/>
</dbReference>
<dbReference type="InterPro" id="IPR017938">
    <property type="entry name" value="Riboflavin_synthase-like_b-brl"/>
</dbReference>
<gene>
    <name evidence="5" type="ORF">BST13_24220</name>
</gene>
<feature type="domain" description="FAD-binding FR-type" evidence="4">
    <location>
        <begin position="42"/>
        <end position="143"/>
    </location>
</feature>
<dbReference type="STRING" id="1927124.BST13_24220"/>
<dbReference type="EMBL" id="MVHF01000029">
    <property type="protein sequence ID" value="ORA31708.1"/>
    <property type="molecule type" value="Genomic_DNA"/>
</dbReference>
<dbReference type="InterPro" id="IPR001041">
    <property type="entry name" value="2Fe-2S_ferredoxin-type"/>
</dbReference>
<dbReference type="InterPro" id="IPR017927">
    <property type="entry name" value="FAD-bd_FR_type"/>
</dbReference>
<dbReference type="Gene3D" id="2.40.30.10">
    <property type="entry name" value="Translation factors"/>
    <property type="match status" value="1"/>
</dbReference>
<organism evidence="5 6">
    <name type="scientific">Mycobacterium aquaticum</name>
    <dbReference type="NCBI Taxonomy" id="1927124"/>
    <lineage>
        <taxon>Bacteria</taxon>
        <taxon>Bacillati</taxon>
        <taxon>Actinomycetota</taxon>
        <taxon>Actinomycetes</taxon>
        <taxon>Mycobacteriales</taxon>
        <taxon>Mycobacteriaceae</taxon>
        <taxon>Mycobacterium</taxon>
    </lineage>
</organism>
<dbReference type="InterPro" id="IPR036010">
    <property type="entry name" value="2Fe-2S_ferredoxin-like_sf"/>
</dbReference>
<dbReference type="InterPro" id="IPR012675">
    <property type="entry name" value="Beta-grasp_dom_sf"/>
</dbReference>
<protein>
    <recommendedName>
        <fullName evidence="4">FAD-binding FR-type domain-containing protein</fullName>
    </recommendedName>
</protein>
<dbReference type="PANTHER" id="PTHR47354">
    <property type="entry name" value="NADH OXIDOREDUCTASE HCR"/>
    <property type="match status" value="1"/>
</dbReference>
<dbReference type="Pfam" id="PF00970">
    <property type="entry name" value="FAD_binding_6"/>
    <property type="match status" value="1"/>
</dbReference>
<evidence type="ECO:0000256" key="3">
    <source>
        <dbReference type="ARBA" id="ARBA00023014"/>
    </source>
</evidence>
<dbReference type="PROSITE" id="PS51384">
    <property type="entry name" value="FAD_FR"/>
    <property type="match status" value="1"/>
</dbReference>
<dbReference type="InterPro" id="IPR008333">
    <property type="entry name" value="Cbr1-like_FAD-bd_dom"/>
</dbReference>
<dbReference type="CDD" id="cd00207">
    <property type="entry name" value="fer2"/>
    <property type="match status" value="1"/>
</dbReference>
<dbReference type="AlphaFoldDB" id="A0A1X0APA9"/>
<evidence type="ECO:0000256" key="1">
    <source>
        <dbReference type="ARBA" id="ARBA00001974"/>
    </source>
</evidence>
<dbReference type="Gene3D" id="3.10.20.30">
    <property type="match status" value="1"/>
</dbReference>
<dbReference type="Proteomes" id="UP000192448">
    <property type="component" value="Unassembled WGS sequence"/>
</dbReference>
<comment type="cofactor">
    <cofactor evidence="1">
        <name>FAD</name>
        <dbReference type="ChEBI" id="CHEBI:57692"/>
    </cofactor>
</comment>
<keyword evidence="2" id="KW-0001">2Fe-2S</keyword>
<evidence type="ECO:0000259" key="4">
    <source>
        <dbReference type="PROSITE" id="PS51384"/>
    </source>
</evidence>
<evidence type="ECO:0000313" key="6">
    <source>
        <dbReference type="Proteomes" id="UP000192448"/>
    </source>
</evidence>
<comment type="caution">
    <text evidence="5">The sequence shown here is derived from an EMBL/GenBank/DDBJ whole genome shotgun (WGS) entry which is preliminary data.</text>
</comment>
<sequence length="357" mass="37840">MFTQTLTAGVRRRVSSSSLVNLLTGPHGVDRYTELVEPTWTRGDARAKVIAVRRQTPRSVTLTLEPNDAFTGFRAGQHINLSVEINGRRRTRCYSPASAEGAGSIELTIGRHDGGLVSNYLCDHAYPGMVLGLDSVGGDFVMPAVRPRRILFVSGGSGITPVLSMLRTLRAEGFTGEVAFIHYARTADEACYRSELAAMRDVRVLHGYTRDDVGGDVSGYFDAGHLAAAFPGVAPDAVYVCGPAALVDAVRELCPDAQSESFVPPTFTVPAEATGGAVTFTNSNITVTDDGQPLLAQAEAAGLTPESGCRMGICHSCTRFKTRGAVRNLITGAVSSADCEDIQICVTAPVGDVDIDL</sequence>
<dbReference type="GO" id="GO:0051537">
    <property type="term" value="F:2 iron, 2 sulfur cluster binding"/>
    <property type="evidence" value="ECO:0007669"/>
    <property type="project" value="UniProtKB-KW"/>
</dbReference>
<proteinExistence type="predicted"/>
<dbReference type="OrthoDB" id="9796486at2"/>
<dbReference type="SUPFAM" id="SSF52343">
    <property type="entry name" value="Ferredoxin reductase-like, C-terminal NADP-linked domain"/>
    <property type="match status" value="1"/>
</dbReference>
<dbReference type="Gene3D" id="3.40.50.80">
    <property type="entry name" value="Nucleotide-binding domain of ferredoxin-NADP reductase (FNR) module"/>
    <property type="match status" value="1"/>
</dbReference>
<reference evidence="5 6" key="1">
    <citation type="submission" date="2017-02" db="EMBL/GenBank/DDBJ databases">
        <title>The new phylogeny of genus Mycobacterium.</title>
        <authorList>
            <person name="Tortoli E."/>
            <person name="Trovato A."/>
            <person name="Cirillo D.M."/>
        </authorList>
    </citation>
    <scope>NUCLEOTIDE SEQUENCE [LARGE SCALE GENOMIC DNA]</scope>
    <source>
        <strain evidence="5 6">RW6</strain>
    </source>
</reference>
<dbReference type="PRINTS" id="PR00410">
    <property type="entry name" value="PHEHYDRXLASE"/>
</dbReference>
<accession>A0A1X0APA9</accession>
<dbReference type="SUPFAM" id="SSF54292">
    <property type="entry name" value="2Fe-2S ferredoxin-like"/>
    <property type="match status" value="1"/>
</dbReference>
<dbReference type="CDD" id="cd06216">
    <property type="entry name" value="FNR_iron_sulfur_binding_2"/>
    <property type="match status" value="1"/>
</dbReference>
<dbReference type="InterPro" id="IPR001433">
    <property type="entry name" value="OxRdtase_FAD/NAD-bd"/>
</dbReference>
<keyword evidence="2" id="KW-0479">Metal-binding</keyword>
<dbReference type="PANTHER" id="PTHR47354:SF3">
    <property type="entry name" value="OXIDOREDUCTASE-RELATED"/>
    <property type="match status" value="1"/>
</dbReference>
<dbReference type="Pfam" id="PF00175">
    <property type="entry name" value="NAD_binding_1"/>
    <property type="match status" value="1"/>
</dbReference>
<keyword evidence="2" id="KW-0408">Iron</keyword>
<evidence type="ECO:0000256" key="2">
    <source>
        <dbReference type="ARBA" id="ARBA00022714"/>
    </source>
</evidence>
<dbReference type="RefSeq" id="WP_083166555.1">
    <property type="nucleotide sequence ID" value="NZ_MVHF01000029.1"/>
</dbReference>
<name>A0A1X0APA9_9MYCO</name>
<dbReference type="SUPFAM" id="SSF63380">
    <property type="entry name" value="Riboflavin synthase domain-like"/>
    <property type="match status" value="1"/>
</dbReference>
<dbReference type="InterPro" id="IPR039261">
    <property type="entry name" value="FNR_nucleotide-bd"/>
</dbReference>
<keyword evidence="6" id="KW-1185">Reference proteome</keyword>
<dbReference type="InterPro" id="IPR050415">
    <property type="entry name" value="MRET"/>
</dbReference>
<evidence type="ECO:0000313" key="5">
    <source>
        <dbReference type="EMBL" id="ORA31708.1"/>
    </source>
</evidence>